<comment type="caution">
    <text evidence="10">The sequence shown here is derived from an EMBL/GenBank/DDBJ whole genome shotgun (WGS) entry which is preliminary data.</text>
</comment>
<dbReference type="Proteomes" id="UP000095358">
    <property type="component" value="Unassembled WGS sequence"/>
</dbReference>
<keyword evidence="7" id="KW-0819">tRNA processing</keyword>
<dbReference type="EMBL" id="LPNN01000003">
    <property type="protein sequence ID" value="OEJ90376.1"/>
    <property type="molecule type" value="Genomic_DNA"/>
</dbReference>
<evidence type="ECO:0000256" key="3">
    <source>
        <dbReference type="ARBA" id="ARBA00005043"/>
    </source>
</evidence>
<evidence type="ECO:0000256" key="6">
    <source>
        <dbReference type="ARBA" id="ARBA00022490"/>
    </source>
</evidence>
<evidence type="ECO:0000256" key="8">
    <source>
        <dbReference type="ARBA" id="ARBA00023242"/>
    </source>
</evidence>
<evidence type="ECO:0000256" key="5">
    <source>
        <dbReference type="ARBA" id="ARBA00020265"/>
    </source>
</evidence>
<keyword evidence="8" id="KW-0539">Nucleus</keyword>
<dbReference type="GO" id="GO:0008023">
    <property type="term" value="C:transcription elongation factor complex"/>
    <property type="evidence" value="ECO:0007669"/>
    <property type="project" value="TreeGrafter"/>
</dbReference>
<dbReference type="InterPro" id="IPR008728">
    <property type="entry name" value="Elongator_complex_protein_4"/>
</dbReference>
<name>A0A1E5RU88_HANUV</name>
<feature type="region of interest" description="Disordered" evidence="9">
    <location>
        <begin position="423"/>
        <end position="461"/>
    </location>
</feature>
<evidence type="ECO:0000256" key="1">
    <source>
        <dbReference type="ARBA" id="ARBA00004123"/>
    </source>
</evidence>
<evidence type="ECO:0000313" key="10">
    <source>
        <dbReference type="EMBL" id="OEJ90376.1"/>
    </source>
</evidence>
<comment type="pathway">
    <text evidence="3">tRNA modification; 5-methoxycarbonylmethyl-2-thiouridine-tRNA biosynthesis.</text>
</comment>
<reference evidence="11" key="1">
    <citation type="journal article" date="2016" name="Genome Announc.">
        <title>Genome sequences of three species of Hanseniaspora isolated from spontaneous wine fermentations.</title>
        <authorList>
            <person name="Sternes P.R."/>
            <person name="Lee D."/>
            <person name="Kutyna D.R."/>
            <person name="Borneman A.R."/>
        </authorList>
    </citation>
    <scope>NUCLEOTIDE SEQUENCE [LARGE SCALE GENOMIC DNA]</scope>
    <source>
        <strain evidence="11">AWRI3580</strain>
    </source>
</reference>
<dbReference type="AlphaFoldDB" id="A0A1E5RU88"/>
<dbReference type="GO" id="GO:0005737">
    <property type="term" value="C:cytoplasm"/>
    <property type="evidence" value="ECO:0007669"/>
    <property type="project" value="UniProtKB-SubCell"/>
</dbReference>
<dbReference type="GO" id="GO:0002098">
    <property type="term" value="P:tRNA wobble uridine modification"/>
    <property type="evidence" value="ECO:0007669"/>
    <property type="project" value="InterPro"/>
</dbReference>
<dbReference type="GO" id="GO:0033588">
    <property type="term" value="C:elongator holoenzyme complex"/>
    <property type="evidence" value="ECO:0007669"/>
    <property type="project" value="InterPro"/>
</dbReference>
<organism evidence="10 11">
    <name type="scientific">Hanseniaspora uvarum</name>
    <name type="common">Yeast</name>
    <name type="synonym">Kloeckera apiculata</name>
    <dbReference type="NCBI Taxonomy" id="29833"/>
    <lineage>
        <taxon>Eukaryota</taxon>
        <taxon>Fungi</taxon>
        <taxon>Dikarya</taxon>
        <taxon>Ascomycota</taxon>
        <taxon>Saccharomycotina</taxon>
        <taxon>Saccharomycetes</taxon>
        <taxon>Saccharomycodales</taxon>
        <taxon>Saccharomycodaceae</taxon>
        <taxon>Hanseniaspora</taxon>
    </lineage>
</organism>
<gene>
    <name evidence="10" type="ORF">AWRI3580_g1229</name>
</gene>
<proteinExistence type="inferred from homology"/>
<keyword evidence="11" id="KW-1185">Reference proteome</keyword>
<sequence>MSFQRRNQAIGSNSNANSVRQISSRVGGMSLRDQQSIGRQQPVSRTPPVMKTPQVNILGVKPSVSKSSGIQVTSIGSTTVDNLVFKQHGGIPIGTTTLIKDISRKDVKDDENLKYLSSLSYQNTIGLQFIATGVYQQRRSLKKDITDDDTEKIGHLGIVIGEWIDLHTIPGVYVSKSKKSSSSLKDKEQNESIVSKLSEVEQKRKDLKIAWRYGMKNNDFKDGKNGETEFKEDPNFVPRLDISGHVFPAATREEVLQINIAGNTLENILMSVQQAITKNPKKLIRLYLPNFLNPKFYPKSYFQHHNIMKFLNGLKTLQSMNDSRFVTLITTTADFNIPILETFSHTIVELKPFDQQTIDYLTKNYKSQGLPNKVQQGMLNVIKMGKVSEFGHMSVRMNEIVYHVSKNGFVVELWSIPVDAGDDEKKDTKKLDIENKKASKSIEPHGHDHESHSHISKDLEY</sequence>
<dbReference type="PANTHER" id="PTHR12896:SF1">
    <property type="entry name" value="ELONGATOR COMPLEX PROTEIN 4"/>
    <property type="match status" value="1"/>
</dbReference>
<dbReference type="OrthoDB" id="289162at2759"/>
<evidence type="ECO:0000256" key="2">
    <source>
        <dbReference type="ARBA" id="ARBA00004496"/>
    </source>
</evidence>
<comment type="similarity">
    <text evidence="4">Belongs to the ELP4 family.</text>
</comment>
<dbReference type="InterPro" id="IPR027417">
    <property type="entry name" value="P-loop_NTPase"/>
</dbReference>
<evidence type="ECO:0000256" key="7">
    <source>
        <dbReference type="ARBA" id="ARBA00022694"/>
    </source>
</evidence>
<dbReference type="PANTHER" id="PTHR12896">
    <property type="entry name" value="PAX6 NEIGHBOR PROTEIN PAXNEB"/>
    <property type="match status" value="1"/>
</dbReference>
<evidence type="ECO:0000256" key="9">
    <source>
        <dbReference type="SAM" id="MobiDB-lite"/>
    </source>
</evidence>
<accession>A0A1E5RU88</accession>
<dbReference type="VEuPathDB" id="FungiDB:AWRI3580_g1229"/>
<dbReference type="Pfam" id="PF05625">
    <property type="entry name" value="PAXNEB"/>
    <property type="match status" value="1"/>
</dbReference>
<dbReference type="UniPathway" id="UPA00988"/>
<evidence type="ECO:0000256" key="4">
    <source>
        <dbReference type="ARBA" id="ARBA00007573"/>
    </source>
</evidence>
<dbReference type="STRING" id="29833.A0A1E5RU88"/>
<protein>
    <recommendedName>
        <fullName evidence="5">Elongator complex protein 4</fullName>
    </recommendedName>
</protein>
<keyword evidence="6" id="KW-0963">Cytoplasm</keyword>
<comment type="subcellular location">
    <subcellularLocation>
        <location evidence="2">Cytoplasm</location>
    </subcellularLocation>
    <subcellularLocation>
        <location evidence="1">Nucleus</location>
    </subcellularLocation>
</comment>
<evidence type="ECO:0000313" key="11">
    <source>
        <dbReference type="Proteomes" id="UP000095358"/>
    </source>
</evidence>
<dbReference type="Gene3D" id="3.40.50.300">
    <property type="entry name" value="P-loop containing nucleotide triphosphate hydrolases"/>
    <property type="match status" value="1"/>
</dbReference>